<dbReference type="InterPro" id="IPR018728">
    <property type="entry name" value="DUF2268"/>
</dbReference>
<organism evidence="2 3">
    <name type="scientific">Heyndrickxia sporothermodurans</name>
    <dbReference type="NCBI Taxonomy" id="46224"/>
    <lineage>
        <taxon>Bacteria</taxon>
        <taxon>Bacillati</taxon>
        <taxon>Bacillota</taxon>
        <taxon>Bacilli</taxon>
        <taxon>Bacillales</taxon>
        <taxon>Bacillaceae</taxon>
        <taxon>Heyndrickxia</taxon>
    </lineage>
</organism>
<dbReference type="RefSeq" id="WP_066234141.1">
    <property type="nucleotide sequence ID" value="NZ_JALKTV010000021.1"/>
</dbReference>
<evidence type="ECO:0000259" key="1">
    <source>
        <dbReference type="Pfam" id="PF10026"/>
    </source>
</evidence>
<gene>
    <name evidence="2" type="ORF">B4102_0897</name>
</gene>
<keyword evidence="3" id="KW-1185">Reference proteome</keyword>
<accession>A0A150KQ13</accession>
<dbReference type="AlphaFoldDB" id="A0A150KQ13"/>
<evidence type="ECO:0000313" key="3">
    <source>
        <dbReference type="Proteomes" id="UP000075666"/>
    </source>
</evidence>
<reference evidence="2 3" key="1">
    <citation type="submission" date="2016-01" db="EMBL/GenBank/DDBJ databases">
        <title>Genome Sequences of Twelve Sporeforming Bacillus Species Isolated from Foods.</title>
        <authorList>
            <person name="Berendsen E.M."/>
            <person name="Wells-Bennik M.H."/>
            <person name="Krawcyk A.O."/>
            <person name="De Jong A."/>
            <person name="Holsappel S."/>
            <person name="Eijlander R.T."/>
            <person name="Kuipers O.P."/>
        </authorList>
    </citation>
    <scope>NUCLEOTIDE SEQUENCE [LARGE SCALE GENOMIC DNA]</scope>
    <source>
        <strain evidence="2 3">B4102</strain>
    </source>
</reference>
<dbReference type="Proteomes" id="UP000075666">
    <property type="component" value="Unassembled WGS sequence"/>
</dbReference>
<evidence type="ECO:0000313" key="2">
    <source>
        <dbReference type="EMBL" id="KYC97242.1"/>
    </source>
</evidence>
<dbReference type="OrthoDB" id="2449457at2"/>
<proteinExistence type="predicted"/>
<dbReference type="Pfam" id="PF10026">
    <property type="entry name" value="DUF2268"/>
    <property type="match status" value="1"/>
</dbReference>
<comment type="caution">
    <text evidence="2">The sequence shown here is derived from an EMBL/GenBank/DDBJ whole genome shotgun (WGS) entry which is preliminary data.</text>
</comment>
<sequence length="263" mass="30881">MTTNGVVRTDAWLEDIIDQPEEICKKIDPAVKNARAYYEYLLFFGMYRPSKMSKNIFKQLKAANAWEKINEFYKKYKKLWNGPEIKIYILPINGLNRSLIRQTNGKSGVTFKEKMILFLGPTEDLKEWESLFVHEYNHATRMSYMSGDPLNYTLLDSLILEGLAEYAVEHYCGANYLAPWTRVYSDKLLKRFWNSDFKDRLTIKKKDPTHDNLLFGRKFVPTMMGYAIGYKIISEYSKNNIYSIGEMFSSTSENFITRNIFDD</sequence>
<feature type="domain" description="DUF2268" evidence="1">
    <location>
        <begin position="66"/>
        <end position="256"/>
    </location>
</feature>
<protein>
    <recommendedName>
        <fullName evidence="1">DUF2268 domain-containing protein</fullName>
    </recommendedName>
</protein>
<dbReference type="STRING" id="46224.B4102_0897"/>
<dbReference type="EMBL" id="LQYN01000086">
    <property type="protein sequence ID" value="KYC97242.1"/>
    <property type="molecule type" value="Genomic_DNA"/>
</dbReference>
<name>A0A150KQ13_9BACI</name>
<dbReference type="PATRIC" id="fig|46224.3.peg.4306"/>